<dbReference type="Proteomes" id="UP000735302">
    <property type="component" value="Unassembled WGS sequence"/>
</dbReference>
<comment type="caution">
    <text evidence="1">The sequence shown here is derived from an EMBL/GenBank/DDBJ whole genome shotgun (WGS) entry which is preliminary data.</text>
</comment>
<organism evidence="1 2">
    <name type="scientific">Plakobranchus ocellatus</name>
    <dbReference type="NCBI Taxonomy" id="259542"/>
    <lineage>
        <taxon>Eukaryota</taxon>
        <taxon>Metazoa</taxon>
        <taxon>Spiralia</taxon>
        <taxon>Lophotrochozoa</taxon>
        <taxon>Mollusca</taxon>
        <taxon>Gastropoda</taxon>
        <taxon>Heterobranchia</taxon>
        <taxon>Euthyneura</taxon>
        <taxon>Panpulmonata</taxon>
        <taxon>Sacoglossa</taxon>
        <taxon>Placobranchoidea</taxon>
        <taxon>Plakobranchidae</taxon>
        <taxon>Plakobranchus</taxon>
    </lineage>
</organism>
<evidence type="ECO:0000313" key="2">
    <source>
        <dbReference type="Proteomes" id="UP000735302"/>
    </source>
</evidence>
<dbReference type="AlphaFoldDB" id="A0AAV3YAB9"/>
<gene>
    <name evidence="1" type="ORF">PoB_000588200</name>
</gene>
<accession>A0AAV3YAB9</accession>
<evidence type="ECO:0000313" key="1">
    <source>
        <dbReference type="EMBL" id="GFN79376.1"/>
    </source>
</evidence>
<dbReference type="EMBL" id="BLXT01000663">
    <property type="protein sequence ID" value="GFN79376.1"/>
    <property type="molecule type" value="Genomic_DNA"/>
</dbReference>
<proteinExistence type="predicted"/>
<name>A0AAV3YAB9_9GAST</name>
<reference evidence="1 2" key="1">
    <citation type="journal article" date="2021" name="Elife">
        <title>Chloroplast acquisition without the gene transfer in kleptoplastic sea slugs, Plakobranchus ocellatus.</title>
        <authorList>
            <person name="Maeda T."/>
            <person name="Takahashi S."/>
            <person name="Yoshida T."/>
            <person name="Shimamura S."/>
            <person name="Takaki Y."/>
            <person name="Nagai Y."/>
            <person name="Toyoda A."/>
            <person name="Suzuki Y."/>
            <person name="Arimoto A."/>
            <person name="Ishii H."/>
            <person name="Satoh N."/>
            <person name="Nishiyama T."/>
            <person name="Hasebe M."/>
            <person name="Maruyama T."/>
            <person name="Minagawa J."/>
            <person name="Obokata J."/>
            <person name="Shigenobu S."/>
        </authorList>
    </citation>
    <scope>NUCLEOTIDE SEQUENCE [LARGE SCALE GENOMIC DNA]</scope>
</reference>
<protein>
    <submittedName>
        <fullName evidence="1">Uncharacterized protein</fullName>
    </submittedName>
</protein>
<keyword evidence="2" id="KW-1185">Reference proteome</keyword>
<sequence length="157" mass="18288">MAWTFDMYERRSFLLNIRSRLEVAEPSASVETEGCSGSDNHELGQMILVHHYKLIFSIRMGLKINEIDLTTGVEVKENHWLNHNTFFDIFFIPWLIFLHDTVQNKLFTECILVKDRSLCKQFILKSILEEYQPRAHSADRAVDGDLMFGATFTDRTA</sequence>